<dbReference type="Gene3D" id="1.25.40.10">
    <property type="entry name" value="Tetratricopeptide repeat domain"/>
    <property type="match status" value="2"/>
</dbReference>
<dbReference type="InterPro" id="IPR002885">
    <property type="entry name" value="PPR_rpt"/>
</dbReference>
<sequence length="259" mass="29931">MGLYFSSMYTIRRNEALTFKCFNALSRHECFVETCRKCKAHQLFDEMPRDLPKNVNFETSFNFTFAKIGRLEDTHKCYELMIEKGIELDIVCNNILINMYCIGGRLGEVYNLLYEIEQAGLKCDEYTHTTLIDGLCRARSIDGALKHLRYMHTLGFDSNLDAYNCMVDRLCKAGYINKALKIFGTMDVRDSITYTSLVHNLCKERRFFTASKVLLACLNQGMKVFRSAQRVVVKGLRFAGLDSEARKLHSKIRLARIFQ</sequence>
<keyword evidence="5" id="KW-1185">Reference proteome</keyword>
<evidence type="ECO:0000256" key="1">
    <source>
        <dbReference type="ARBA" id="ARBA00007626"/>
    </source>
</evidence>
<reference evidence="4 5" key="1">
    <citation type="submission" date="2019-05" db="EMBL/GenBank/DDBJ databases">
        <title>Mikania micrantha, genome provides insights into the molecular mechanism of rapid growth.</title>
        <authorList>
            <person name="Liu B."/>
        </authorList>
    </citation>
    <scope>NUCLEOTIDE SEQUENCE [LARGE SCALE GENOMIC DNA]</scope>
    <source>
        <strain evidence="4">NLD-2019</strain>
        <tissue evidence="4">Leaf</tissue>
    </source>
</reference>
<comment type="similarity">
    <text evidence="1">Belongs to the PPR family. P subfamily.</text>
</comment>
<dbReference type="OrthoDB" id="185373at2759"/>
<dbReference type="Proteomes" id="UP000326396">
    <property type="component" value="Linkage Group LG12"/>
</dbReference>
<dbReference type="PANTHER" id="PTHR46128">
    <property type="entry name" value="MITOCHONDRIAL GROUP I INTRON SPLICING FACTOR CCM1"/>
    <property type="match status" value="1"/>
</dbReference>
<protein>
    <recommendedName>
        <fullName evidence="6">Pentacotripeptide-repeat region of PRORP domain-containing protein</fullName>
    </recommendedName>
</protein>
<accession>A0A5N6PGW2</accession>
<feature type="repeat" description="PPR" evidence="3">
    <location>
        <begin position="124"/>
        <end position="158"/>
    </location>
</feature>
<dbReference type="InterPro" id="IPR050872">
    <property type="entry name" value="PPR_P_subfamily"/>
</dbReference>
<evidence type="ECO:0000313" key="5">
    <source>
        <dbReference type="Proteomes" id="UP000326396"/>
    </source>
</evidence>
<dbReference type="PROSITE" id="PS51375">
    <property type="entry name" value="PPR"/>
    <property type="match status" value="3"/>
</dbReference>
<evidence type="ECO:0000256" key="2">
    <source>
        <dbReference type="ARBA" id="ARBA00022737"/>
    </source>
</evidence>
<comment type="caution">
    <text evidence="4">The sequence shown here is derived from an EMBL/GenBank/DDBJ whole genome shotgun (WGS) entry which is preliminary data.</text>
</comment>
<proteinExistence type="inferred from homology"/>
<keyword evidence="2" id="KW-0677">Repeat</keyword>
<evidence type="ECO:0008006" key="6">
    <source>
        <dbReference type="Google" id="ProtNLM"/>
    </source>
</evidence>
<dbReference type="Pfam" id="PF13041">
    <property type="entry name" value="PPR_2"/>
    <property type="match status" value="2"/>
</dbReference>
<organism evidence="4 5">
    <name type="scientific">Mikania micrantha</name>
    <name type="common">bitter vine</name>
    <dbReference type="NCBI Taxonomy" id="192012"/>
    <lineage>
        <taxon>Eukaryota</taxon>
        <taxon>Viridiplantae</taxon>
        <taxon>Streptophyta</taxon>
        <taxon>Embryophyta</taxon>
        <taxon>Tracheophyta</taxon>
        <taxon>Spermatophyta</taxon>
        <taxon>Magnoliopsida</taxon>
        <taxon>eudicotyledons</taxon>
        <taxon>Gunneridae</taxon>
        <taxon>Pentapetalae</taxon>
        <taxon>asterids</taxon>
        <taxon>campanulids</taxon>
        <taxon>Asterales</taxon>
        <taxon>Asteraceae</taxon>
        <taxon>Asteroideae</taxon>
        <taxon>Heliantheae alliance</taxon>
        <taxon>Eupatorieae</taxon>
        <taxon>Mikania</taxon>
    </lineage>
</organism>
<evidence type="ECO:0000313" key="4">
    <source>
        <dbReference type="EMBL" id="KAD6453261.1"/>
    </source>
</evidence>
<dbReference type="NCBIfam" id="TIGR00756">
    <property type="entry name" value="PPR"/>
    <property type="match status" value="3"/>
</dbReference>
<feature type="repeat" description="PPR" evidence="3">
    <location>
        <begin position="89"/>
        <end position="123"/>
    </location>
</feature>
<evidence type="ECO:0000256" key="3">
    <source>
        <dbReference type="PROSITE-ProRule" id="PRU00708"/>
    </source>
</evidence>
<gene>
    <name evidence="4" type="ORF">E3N88_07966</name>
</gene>
<dbReference type="AlphaFoldDB" id="A0A5N6PGW2"/>
<name>A0A5N6PGW2_9ASTR</name>
<dbReference type="EMBL" id="SZYD01000004">
    <property type="protein sequence ID" value="KAD6453261.1"/>
    <property type="molecule type" value="Genomic_DNA"/>
</dbReference>
<feature type="repeat" description="PPR" evidence="3">
    <location>
        <begin position="159"/>
        <end position="193"/>
    </location>
</feature>
<dbReference type="InterPro" id="IPR011990">
    <property type="entry name" value="TPR-like_helical_dom_sf"/>
</dbReference>
<dbReference type="PANTHER" id="PTHR46128:SF307">
    <property type="entry name" value="PENTACOTRIPEPTIDE-REPEAT REGION OF PRORP DOMAIN-CONTAINING PROTEIN"/>
    <property type="match status" value="1"/>
</dbReference>